<feature type="compositionally biased region" description="Low complexity" evidence="1">
    <location>
        <begin position="127"/>
        <end position="141"/>
    </location>
</feature>
<name>A0AAN5YPC8_ASPLE</name>
<dbReference type="Proteomes" id="UP000649114">
    <property type="component" value="Unassembled WGS sequence"/>
</dbReference>
<dbReference type="EMBL" id="JAAAPU010000044">
    <property type="protein sequence ID" value="KAF4205366.1"/>
    <property type="molecule type" value="Genomic_DNA"/>
</dbReference>
<reference evidence="2" key="2">
    <citation type="submission" date="2020-04" db="EMBL/GenBank/DDBJ databases">
        <authorList>
            <person name="Santos R.A.C."/>
            <person name="Steenwyk J.L."/>
            <person name="Rivero-Menendez O."/>
            <person name="Mead M.E."/>
            <person name="Silva L.P."/>
            <person name="Bastos R.W."/>
            <person name="Alastruey-Izquierdo A."/>
            <person name="Goldman G.H."/>
            <person name="Rokas A."/>
        </authorList>
    </citation>
    <scope>NUCLEOTIDE SEQUENCE</scope>
    <source>
        <strain evidence="2">CNM-CM8927</strain>
    </source>
</reference>
<feature type="compositionally biased region" description="Low complexity" evidence="1">
    <location>
        <begin position="39"/>
        <end position="49"/>
    </location>
</feature>
<organism evidence="2 3">
    <name type="scientific">Aspergillus lentulus</name>
    <dbReference type="NCBI Taxonomy" id="293939"/>
    <lineage>
        <taxon>Eukaryota</taxon>
        <taxon>Fungi</taxon>
        <taxon>Dikarya</taxon>
        <taxon>Ascomycota</taxon>
        <taxon>Pezizomycotina</taxon>
        <taxon>Eurotiomycetes</taxon>
        <taxon>Eurotiomycetidae</taxon>
        <taxon>Eurotiales</taxon>
        <taxon>Aspergillaceae</taxon>
        <taxon>Aspergillus</taxon>
        <taxon>Aspergillus subgen. Fumigati</taxon>
    </lineage>
</organism>
<dbReference type="AlphaFoldDB" id="A0AAN5YPC8"/>
<sequence length="250" mass="26258">MPTTAIPVLASRRGHPPAPMRHPGTRWLPSWASGHGTQPASDSSSGPPAASSPPPTRGRPTTHGRKTMCPSEDLVRDVTVSRRGDYLNMGDDGGDVQAFRVRPCSCVGSANNPAADNPRPPRPPSNTSHTTADTTRATHGTMGRAGGKEAMNPAPDKRGSTSSKSSTGSGSVFHTAGSLSLHIVQGLRHRRGRSPGRHDSAPADGWDDKKGGLLPRPSASDVCQRSQVLQHLLKTTLRQVSGALVNDDCI</sequence>
<gene>
    <name evidence="2" type="ORF">CNMCM8927_006368</name>
</gene>
<comment type="caution">
    <text evidence="2">The sequence shown here is derived from an EMBL/GenBank/DDBJ whole genome shotgun (WGS) entry which is preliminary data.</text>
</comment>
<feature type="region of interest" description="Disordered" evidence="1">
    <location>
        <begin position="110"/>
        <end position="219"/>
    </location>
</feature>
<accession>A0AAN5YPC8</accession>
<evidence type="ECO:0000256" key="1">
    <source>
        <dbReference type="SAM" id="MobiDB-lite"/>
    </source>
</evidence>
<proteinExistence type="predicted"/>
<feature type="compositionally biased region" description="Basic and acidic residues" evidence="1">
    <location>
        <begin position="196"/>
        <end position="211"/>
    </location>
</feature>
<reference evidence="2" key="1">
    <citation type="journal article" date="2020" name="bioRxiv">
        <title>Genomic and phenotypic heterogeneity of clinical isolates of the human pathogens Aspergillus fumigatus, Aspergillus lentulus and Aspergillus fumigatiaffinis.</title>
        <authorList>
            <person name="dos Santos R.A.C."/>
            <person name="Steenwyk J.L."/>
            <person name="Rivero-Menendez O."/>
            <person name="Mead M.E."/>
            <person name="Silva L.P."/>
            <person name="Bastos R.W."/>
            <person name="Alastruey-Izquierdo A."/>
            <person name="Goldman G.H."/>
            <person name="Rokas A."/>
        </authorList>
    </citation>
    <scope>NUCLEOTIDE SEQUENCE</scope>
    <source>
        <strain evidence="2">CNM-CM8927</strain>
    </source>
</reference>
<feature type="compositionally biased region" description="Low complexity" evidence="1">
    <location>
        <begin position="160"/>
        <end position="171"/>
    </location>
</feature>
<feature type="region of interest" description="Disordered" evidence="1">
    <location>
        <begin position="1"/>
        <end position="76"/>
    </location>
</feature>
<evidence type="ECO:0000313" key="2">
    <source>
        <dbReference type="EMBL" id="KAF4205366.1"/>
    </source>
</evidence>
<evidence type="ECO:0000313" key="3">
    <source>
        <dbReference type="Proteomes" id="UP000649114"/>
    </source>
</evidence>
<protein>
    <submittedName>
        <fullName evidence="2">Uncharacterized protein</fullName>
    </submittedName>
</protein>